<keyword evidence="6" id="KW-0598">Phosphotransferase system</keyword>
<dbReference type="Gene3D" id="3.40.930.10">
    <property type="entry name" value="Mannitol-specific EII, Chain A"/>
    <property type="match status" value="1"/>
</dbReference>
<dbReference type="CDD" id="cd00211">
    <property type="entry name" value="PTS_IIA_fru"/>
    <property type="match status" value="1"/>
</dbReference>
<dbReference type="InterPro" id="IPR016152">
    <property type="entry name" value="PTrfase/Anion_transptr"/>
</dbReference>
<name>A0A3A5MG13_9MICO</name>
<evidence type="ECO:0000256" key="7">
    <source>
        <dbReference type="ARBA" id="ARBA00022777"/>
    </source>
</evidence>
<evidence type="ECO:0000256" key="9">
    <source>
        <dbReference type="ARBA" id="ARBA00041175"/>
    </source>
</evidence>
<dbReference type="EMBL" id="QZVS01000087">
    <property type="protein sequence ID" value="RJT87771.1"/>
    <property type="molecule type" value="Genomic_DNA"/>
</dbReference>
<evidence type="ECO:0000313" key="13">
    <source>
        <dbReference type="Proteomes" id="UP000272015"/>
    </source>
</evidence>
<keyword evidence="5" id="KW-0808">Transferase</keyword>
<dbReference type="Pfam" id="PF00359">
    <property type="entry name" value="PTS_EIIA_2"/>
    <property type="match status" value="1"/>
</dbReference>
<dbReference type="OrthoDB" id="1634238at2"/>
<evidence type="ECO:0000259" key="11">
    <source>
        <dbReference type="PROSITE" id="PS51094"/>
    </source>
</evidence>
<dbReference type="RefSeq" id="WP_119975106.1">
    <property type="nucleotide sequence ID" value="NZ_JBHSQA010000011.1"/>
</dbReference>
<accession>A0A3A5MG13</accession>
<evidence type="ECO:0000256" key="6">
    <source>
        <dbReference type="ARBA" id="ARBA00022683"/>
    </source>
</evidence>
<feature type="domain" description="PTS EIIA type-2" evidence="11">
    <location>
        <begin position="4"/>
        <end position="147"/>
    </location>
</feature>
<dbReference type="AlphaFoldDB" id="A0A3A5MG13"/>
<keyword evidence="12" id="KW-0762">Sugar transport</keyword>
<dbReference type="GO" id="GO:0016301">
    <property type="term" value="F:kinase activity"/>
    <property type="evidence" value="ECO:0007669"/>
    <property type="project" value="UniProtKB-KW"/>
</dbReference>
<comment type="subcellular location">
    <subcellularLocation>
        <location evidence="1">Cytoplasm</location>
    </subcellularLocation>
</comment>
<dbReference type="GO" id="GO:0005737">
    <property type="term" value="C:cytoplasm"/>
    <property type="evidence" value="ECO:0007669"/>
    <property type="project" value="UniProtKB-SubCell"/>
</dbReference>
<dbReference type="PANTHER" id="PTHR36203:SF1">
    <property type="entry name" value="ASCORBATE-SPECIFIC PTS SYSTEM EIIA COMPONENT"/>
    <property type="match status" value="1"/>
</dbReference>
<keyword evidence="3" id="KW-0963">Cytoplasm</keyword>
<protein>
    <recommendedName>
        <fullName evidence="9">Ascorbate-specific PTS system EIIA component</fullName>
    </recommendedName>
    <alternativeName>
        <fullName evidence="10">Ascorbate-specific phosphotransferase enzyme IIA component</fullName>
    </alternativeName>
</protein>
<dbReference type="GO" id="GO:0009401">
    <property type="term" value="P:phosphoenolpyruvate-dependent sugar phosphotransferase system"/>
    <property type="evidence" value="ECO:0007669"/>
    <property type="project" value="UniProtKB-KW"/>
</dbReference>
<dbReference type="Proteomes" id="UP000272015">
    <property type="component" value="Unassembled WGS sequence"/>
</dbReference>
<proteinExistence type="predicted"/>
<evidence type="ECO:0000256" key="10">
    <source>
        <dbReference type="ARBA" id="ARBA00042072"/>
    </source>
</evidence>
<organism evidence="12 13">
    <name type="scientific">Cryobacterium melibiosiphilum</name>
    <dbReference type="NCBI Taxonomy" id="995039"/>
    <lineage>
        <taxon>Bacteria</taxon>
        <taxon>Bacillati</taxon>
        <taxon>Actinomycetota</taxon>
        <taxon>Actinomycetes</taxon>
        <taxon>Micrococcales</taxon>
        <taxon>Microbacteriaceae</taxon>
        <taxon>Cryobacterium</taxon>
    </lineage>
</organism>
<comment type="function">
    <text evidence="8">The phosphoenolpyruvate-dependent sugar phosphotransferase system (sugar PTS), a major carbohydrate active transport system, catalyzes the phosphorylation of incoming sugar substrates concomitantly with their translocation across the cell membrane. The enzyme II UlaABC PTS system is involved in ascorbate transport.</text>
</comment>
<evidence type="ECO:0000256" key="3">
    <source>
        <dbReference type="ARBA" id="ARBA00022490"/>
    </source>
</evidence>
<keyword evidence="2" id="KW-0813">Transport</keyword>
<keyword evidence="7" id="KW-0418">Kinase</keyword>
<dbReference type="InterPro" id="IPR002178">
    <property type="entry name" value="PTS_EIIA_type-2_dom"/>
</dbReference>
<evidence type="ECO:0000256" key="4">
    <source>
        <dbReference type="ARBA" id="ARBA00022553"/>
    </source>
</evidence>
<evidence type="ECO:0000256" key="5">
    <source>
        <dbReference type="ARBA" id="ARBA00022679"/>
    </source>
</evidence>
<keyword evidence="4" id="KW-0597">Phosphoprotein</keyword>
<gene>
    <name evidence="12" type="ORF">D6T64_12970</name>
</gene>
<dbReference type="SUPFAM" id="SSF55804">
    <property type="entry name" value="Phoshotransferase/anion transport protein"/>
    <property type="match status" value="1"/>
</dbReference>
<dbReference type="InterPro" id="IPR051351">
    <property type="entry name" value="Ascorbate-PTS_EIIA_comp"/>
</dbReference>
<evidence type="ECO:0000256" key="2">
    <source>
        <dbReference type="ARBA" id="ARBA00022448"/>
    </source>
</evidence>
<reference evidence="12 13" key="1">
    <citation type="submission" date="2018-09" db="EMBL/GenBank/DDBJ databases">
        <title>Novel species of Cryobacterium.</title>
        <authorList>
            <person name="Liu Q."/>
            <person name="Xin Y.-H."/>
        </authorList>
    </citation>
    <scope>NUCLEOTIDE SEQUENCE [LARGE SCALE GENOMIC DNA]</scope>
    <source>
        <strain evidence="12 13">Hh39</strain>
    </source>
</reference>
<evidence type="ECO:0000256" key="8">
    <source>
        <dbReference type="ARBA" id="ARBA00037387"/>
    </source>
</evidence>
<evidence type="ECO:0000256" key="1">
    <source>
        <dbReference type="ARBA" id="ARBA00004496"/>
    </source>
</evidence>
<comment type="caution">
    <text evidence="12">The sequence shown here is derived from an EMBL/GenBank/DDBJ whole genome shotgun (WGS) entry which is preliminary data.</text>
</comment>
<dbReference type="PROSITE" id="PS51094">
    <property type="entry name" value="PTS_EIIA_TYPE_2"/>
    <property type="match status" value="1"/>
</dbReference>
<dbReference type="PANTHER" id="PTHR36203">
    <property type="entry name" value="ASCORBATE-SPECIFIC PTS SYSTEM EIIA COMPONENT"/>
    <property type="match status" value="1"/>
</dbReference>
<keyword evidence="13" id="KW-1185">Reference proteome</keyword>
<sequence length="189" mass="18808">MSLPPLPLSAISIGVHAAGWRDAITAAGAALERSGAASASYAERMIAVIEEFGAYVVIAPGLALAHARPGTDVLRDGLSVVTLAEPVAFGHPHNDPVSVVVGLAVSSADQHVHFVAELANVFNNASVIPALASATDAEGIRELFGLGLAHTSSNPAISPASVAAFKAAAAAAAAANSDAAAESDTQDTL</sequence>
<evidence type="ECO:0000313" key="12">
    <source>
        <dbReference type="EMBL" id="RJT87771.1"/>
    </source>
</evidence>